<sequence>MDSVSLGPLVLPLDRLVLLLTAAALLLAAQLLQRREPGINGWVTGVLIAAVLGGRLGHVIQYPALYADAPWQALYIWQDGYTLWGAVVAMGLITAGFVLFRGLALRWLSAAVAPALVVALVGWVVVHNLQPEPLELAEAETVFTLEGEATSLQAESAGQASGVFLWASWCGVCRQMMPDLIDAAREQPESQWLLVNVGEQPEEVHAYLAEHENDWPSNVTVVLDPKQQLMRDWRAYGVPTTLLFDAEGVQVDRFMGRRSVSRLLGSF</sequence>
<reference evidence="3 4" key="1">
    <citation type="submission" date="2022-03" db="EMBL/GenBank/DDBJ databases">
        <title>Genomic Encyclopedia of Type Strains, Phase III (KMG-III): the genomes of soil and plant-associated and newly described type strains.</title>
        <authorList>
            <person name="Whitman W."/>
        </authorList>
    </citation>
    <scope>NUCLEOTIDE SEQUENCE [LARGE SCALE GENOMIC DNA]</scope>
    <source>
        <strain evidence="3 4">BSker1</strain>
    </source>
</reference>
<keyword evidence="1" id="KW-0472">Membrane</keyword>
<dbReference type="EMBL" id="JALJYF010000001">
    <property type="protein sequence ID" value="MCP1727297.1"/>
    <property type="molecule type" value="Genomic_DNA"/>
</dbReference>
<dbReference type="CDD" id="cd02966">
    <property type="entry name" value="TlpA_like_family"/>
    <property type="match status" value="1"/>
</dbReference>
<feature type="transmembrane region" description="Helical" evidence="1">
    <location>
        <begin position="107"/>
        <end position="126"/>
    </location>
</feature>
<feature type="transmembrane region" description="Helical" evidence="1">
    <location>
        <begin position="39"/>
        <end position="61"/>
    </location>
</feature>
<dbReference type="Pfam" id="PF00578">
    <property type="entry name" value="AhpC-TSA"/>
    <property type="match status" value="1"/>
</dbReference>
<dbReference type="PANTHER" id="PTHR42852:SF17">
    <property type="entry name" value="THIOREDOXIN-LIKE PROTEIN HI_1115"/>
    <property type="match status" value="1"/>
</dbReference>
<proteinExistence type="predicted"/>
<keyword evidence="1" id="KW-1133">Transmembrane helix</keyword>
<dbReference type="InterPro" id="IPR036249">
    <property type="entry name" value="Thioredoxin-like_sf"/>
</dbReference>
<dbReference type="RefSeq" id="WP_253446986.1">
    <property type="nucleotide sequence ID" value="NZ_JALJYF010000001.1"/>
</dbReference>
<accession>A0ABT1GBJ6</accession>
<keyword evidence="3" id="KW-0413">Isomerase</keyword>
<dbReference type="InterPro" id="IPR050553">
    <property type="entry name" value="Thioredoxin_ResA/DsbE_sf"/>
</dbReference>
<evidence type="ECO:0000256" key="1">
    <source>
        <dbReference type="SAM" id="Phobius"/>
    </source>
</evidence>
<dbReference type="Proteomes" id="UP001523550">
    <property type="component" value="Unassembled WGS sequence"/>
</dbReference>
<keyword evidence="1" id="KW-0812">Transmembrane</keyword>
<dbReference type="PANTHER" id="PTHR42852">
    <property type="entry name" value="THIOL:DISULFIDE INTERCHANGE PROTEIN DSBE"/>
    <property type="match status" value="1"/>
</dbReference>
<comment type="caution">
    <text evidence="3">The sequence shown here is derived from an EMBL/GenBank/DDBJ whole genome shotgun (WGS) entry which is preliminary data.</text>
</comment>
<feature type="transmembrane region" description="Helical" evidence="1">
    <location>
        <begin position="15"/>
        <end position="32"/>
    </location>
</feature>
<keyword evidence="4" id="KW-1185">Reference proteome</keyword>
<dbReference type="Gene3D" id="3.40.30.10">
    <property type="entry name" value="Glutaredoxin"/>
    <property type="match status" value="1"/>
</dbReference>
<evidence type="ECO:0000313" key="4">
    <source>
        <dbReference type="Proteomes" id="UP001523550"/>
    </source>
</evidence>
<dbReference type="InterPro" id="IPR001640">
    <property type="entry name" value="Lgt"/>
</dbReference>
<dbReference type="Pfam" id="PF01790">
    <property type="entry name" value="LGT"/>
    <property type="match status" value="1"/>
</dbReference>
<dbReference type="InterPro" id="IPR000866">
    <property type="entry name" value="AhpC/TSA"/>
</dbReference>
<dbReference type="SUPFAM" id="SSF52833">
    <property type="entry name" value="Thioredoxin-like"/>
    <property type="match status" value="1"/>
</dbReference>
<evidence type="ECO:0000259" key="2">
    <source>
        <dbReference type="PROSITE" id="PS51352"/>
    </source>
</evidence>
<feature type="domain" description="Thioredoxin" evidence="2">
    <location>
        <begin position="131"/>
        <end position="267"/>
    </location>
</feature>
<protein>
    <submittedName>
        <fullName evidence="3">Thiol-disulfide isomerase/thioredoxin</fullName>
    </submittedName>
</protein>
<dbReference type="GO" id="GO:0016853">
    <property type="term" value="F:isomerase activity"/>
    <property type="evidence" value="ECO:0007669"/>
    <property type="project" value="UniProtKB-KW"/>
</dbReference>
<dbReference type="InterPro" id="IPR013766">
    <property type="entry name" value="Thioredoxin_domain"/>
</dbReference>
<feature type="transmembrane region" description="Helical" evidence="1">
    <location>
        <begin position="81"/>
        <end position="100"/>
    </location>
</feature>
<name>A0ABT1GBJ6_9GAMM</name>
<gene>
    <name evidence="3" type="ORF">J2T60_001262</name>
</gene>
<organism evidence="3 4">
    <name type="scientific">Natronospira proteinivora</name>
    <dbReference type="NCBI Taxonomy" id="1807133"/>
    <lineage>
        <taxon>Bacteria</taxon>
        <taxon>Pseudomonadati</taxon>
        <taxon>Pseudomonadota</taxon>
        <taxon>Gammaproteobacteria</taxon>
        <taxon>Natronospirales</taxon>
        <taxon>Natronospiraceae</taxon>
        <taxon>Natronospira</taxon>
    </lineage>
</organism>
<evidence type="ECO:0000313" key="3">
    <source>
        <dbReference type="EMBL" id="MCP1727297.1"/>
    </source>
</evidence>
<dbReference type="PROSITE" id="PS51352">
    <property type="entry name" value="THIOREDOXIN_2"/>
    <property type="match status" value="1"/>
</dbReference>